<evidence type="ECO:0000259" key="3">
    <source>
        <dbReference type="Pfam" id="PF21057"/>
    </source>
</evidence>
<dbReference type="OrthoDB" id="10248398at2759"/>
<keyword evidence="5" id="KW-1185">Reference proteome</keyword>
<dbReference type="InParanoid" id="A0A3N4KBS6"/>
<sequence length="202" mass="21376">MFGAICAGRAVQTNIQAVSDTQFIFHLPSPSTINHLVVFLLPEAAALLPPTHGATVHIQFPNKPFQLLGAISLSKPSAIFRLRSTAGAAQGTEGADGMMDDAAALAVGDGEAILGISVEPLESVQAQVAALEGALVVKSSTGPPPTTVLARRIIKNAFNFLSSFATGSASGDVVPLKSFQDWWVKFEKKIEYDPTFLERDDE</sequence>
<gene>
    <name evidence="4" type="ORF">P167DRAFT_568299</name>
</gene>
<dbReference type="InterPro" id="IPR008493">
    <property type="entry name" value="Hikeshi-like_N"/>
</dbReference>
<name>A0A3N4KBS6_9PEZI</name>
<dbReference type="PANTHER" id="PTHR12925">
    <property type="entry name" value="HIKESHI FAMILY MEMBER"/>
    <property type="match status" value="1"/>
</dbReference>
<dbReference type="InterPro" id="IPR048364">
    <property type="entry name" value="Hikeshi-like_C"/>
</dbReference>
<dbReference type="EMBL" id="ML119172">
    <property type="protein sequence ID" value="RPB07940.1"/>
    <property type="molecule type" value="Genomic_DNA"/>
</dbReference>
<dbReference type="GO" id="GO:0005829">
    <property type="term" value="C:cytosol"/>
    <property type="evidence" value="ECO:0007669"/>
    <property type="project" value="TreeGrafter"/>
</dbReference>
<evidence type="ECO:0000256" key="1">
    <source>
        <dbReference type="ARBA" id="ARBA00006623"/>
    </source>
</evidence>
<evidence type="ECO:0000313" key="4">
    <source>
        <dbReference type="EMBL" id="RPB07940.1"/>
    </source>
</evidence>
<dbReference type="GO" id="GO:0006606">
    <property type="term" value="P:protein import into nucleus"/>
    <property type="evidence" value="ECO:0007669"/>
    <property type="project" value="TreeGrafter"/>
</dbReference>
<evidence type="ECO:0000313" key="5">
    <source>
        <dbReference type="Proteomes" id="UP000277580"/>
    </source>
</evidence>
<dbReference type="InterPro" id="IPR031318">
    <property type="entry name" value="OPI10"/>
</dbReference>
<feature type="domain" description="Hikeshi-like N-terminal" evidence="2">
    <location>
        <begin position="5"/>
        <end position="132"/>
    </location>
</feature>
<accession>A0A3N4KBS6</accession>
<dbReference type="Pfam" id="PF21057">
    <property type="entry name" value="Hikeshi-like_C"/>
    <property type="match status" value="1"/>
</dbReference>
<proteinExistence type="inferred from homology"/>
<dbReference type="STRING" id="1392247.A0A3N4KBS6"/>
<dbReference type="Pfam" id="PF05603">
    <property type="entry name" value="Hikeshi-like_N"/>
    <property type="match status" value="1"/>
</dbReference>
<feature type="domain" description="Hikeshi-like C-terminal" evidence="3">
    <location>
        <begin position="146"/>
        <end position="199"/>
    </location>
</feature>
<reference evidence="4 5" key="1">
    <citation type="journal article" date="2018" name="Nat. Ecol. Evol.">
        <title>Pezizomycetes genomes reveal the molecular basis of ectomycorrhizal truffle lifestyle.</title>
        <authorList>
            <person name="Murat C."/>
            <person name="Payen T."/>
            <person name="Noel B."/>
            <person name="Kuo A."/>
            <person name="Morin E."/>
            <person name="Chen J."/>
            <person name="Kohler A."/>
            <person name="Krizsan K."/>
            <person name="Balestrini R."/>
            <person name="Da Silva C."/>
            <person name="Montanini B."/>
            <person name="Hainaut M."/>
            <person name="Levati E."/>
            <person name="Barry K.W."/>
            <person name="Belfiori B."/>
            <person name="Cichocki N."/>
            <person name="Clum A."/>
            <person name="Dockter R.B."/>
            <person name="Fauchery L."/>
            <person name="Guy J."/>
            <person name="Iotti M."/>
            <person name="Le Tacon F."/>
            <person name="Lindquist E.A."/>
            <person name="Lipzen A."/>
            <person name="Malagnac F."/>
            <person name="Mello A."/>
            <person name="Molinier V."/>
            <person name="Miyauchi S."/>
            <person name="Poulain J."/>
            <person name="Riccioni C."/>
            <person name="Rubini A."/>
            <person name="Sitrit Y."/>
            <person name="Splivallo R."/>
            <person name="Traeger S."/>
            <person name="Wang M."/>
            <person name="Zifcakova L."/>
            <person name="Wipf D."/>
            <person name="Zambonelli A."/>
            <person name="Paolocci F."/>
            <person name="Nowrousian M."/>
            <person name="Ottonello S."/>
            <person name="Baldrian P."/>
            <person name="Spatafora J.W."/>
            <person name="Henrissat B."/>
            <person name="Nagy L.G."/>
            <person name="Aury J.M."/>
            <person name="Wincker P."/>
            <person name="Grigoriev I.V."/>
            <person name="Bonfante P."/>
            <person name="Martin F.M."/>
        </authorList>
    </citation>
    <scope>NUCLEOTIDE SEQUENCE [LARGE SCALE GENOMIC DNA]</scope>
    <source>
        <strain evidence="4 5">CCBAS932</strain>
    </source>
</reference>
<dbReference type="FunCoup" id="A0A3N4KBS6">
    <property type="interactions" value="353"/>
</dbReference>
<organism evidence="4 5">
    <name type="scientific">Morchella conica CCBAS932</name>
    <dbReference type="NCBI Taxonomy" id="1392247"/>
    <lineage>
        <taxon>Eukaryota</taxon>
        <taxon>Fungi</taxon>
        <taxon>Dikarya</taxon>
        <taxon>Ascomycota</taxon>
        <taxon>Pezizomycotina</taxon>
        <taxon>Pezizomycetes</taxon>
        <taxon>Pezizales</taxon>
        <taxon>Morchellaceae</taxon>
        <taxon>Morchella</taxon>
    </lineage>
</organism>
<protein>
    <submittedName>
        <fullName evidence="4">DUF775-domain-containing protein</fullName>
    </submittedName>
</protein>
<dbReference type="AlphaFoldDB" id="A0A3N4KBS6"/>
<dbReference type="PANTHER" id="PTHR12925:SF0">
    <property type="entry name" value="PROTEIN HIKESHI"/>
    <property type="match status" value="1"/>
</dbReference>
<dbReference type="GO" id="GO:0061608">
    <property type="term" value="F:nuclear import signal receptor activity"/>
    <property type="evidence" value="ECO:0007669"/>
    <property type="project" value="TreeGrafter"/>
</dbReference>
<evidence type="ECO:0000259" key="2">
    <source>
        <dbReference type="Pfam" id="PF05603"/>
    </source>
</evidence>
<dbReference type="GO" id="GO:0005634">
    <property type="term" value="C:nucleus"/>
    <property type="evidence" value="ECO:0007669"/>
    <property type="project" value="TreeGrafter"/>
</dbReference>
<dbReference type="Proteomes" id="UP000277580">
    <property type="component" value="Unassembled WGS sequence"/>
</dbReference>
<comment type="similarity">
    <text evidence="1">Belongs to the OPI10 family.</text>
</comment>